<dbReference type="InterPro" id="IPR043129">
    <property type="entry name" value="ATPase_NBD"/>
</dbReference>
<evidence type="ECO:0000256" key="3">
    <source>
        <dbReference type="ARBA" id="ARBA00022777"/>
    </source>
</evidence>
<dbReference type="PANTHER" id="PTHR43095:SF2">
    <property type="entry name" value="GLUCONOKINASE"/>
    <property type="match status" value="1"/>
</dbReference>
<feature type="domain" description="Carbohydrate kinase FGGY N-terminal" evidence="5">
    <location>
        <begin position="6"/>
        <end position="212"/>
    </location>
</feature>
<sequence>MTHSTYVLAIDIGSSSLRAALFDGYGRQSGECIRRGYSLDTDAMGKATLDADTLFNDLFGALDELMSLTPDRLNITGVGISTFWHSLTGINDRQAATFPIITWADGRSAHEAAALKYSGIGRRLHALTGCPVHSSYWPARLRWLAAQHATAFAQTRYWLSAADLLFLRLFGRIGTSVSMASGSGLCDLNQKQWSREAIGIARIKPEQLPPISDEPLRGLVAPWGERWPRLAAIPWYPAWGDGACSNIGAGANSLDSLVLMLGTSGSMRMVWQADSVSVPDAGLWCYRVDDKRFAGGMALSEGGNAAAWARQLLDKESAADIDDRVAALAPDAHGLCVLPYFLGSRSPQWSEGRTAAISGITAATTAVEIYRAMLESVGLRFAFLKNRLDRAWPGKRRIIATGAGFLRSSVWPQIVADCLGESLDVSDVEEGSLRGAALLVLEKQGQGGEIEFPVNRTVYPNSGAHERYKIALERQADFDNHMIEMLKQRLEELR</sequence>
<feature type="domain" description="Carbohydrate kinase FGGY C-terminal" evidence="6">
    <location>
        <begin position="259"/>
        <end position="439"/>
    </location>
</feature>
<dbReference type="CDD" id="cd07770">
    <property type="entry name" value="ASKHA_NBD_FGGY_GntK"/>
    <property type="match status" value="1"/>
</dbReference>
<dbReference type="GO" id="GO:0016773">
    <property type="term" value="F:phosphotransferase activity, alcohol group as acceptor"/>
    <property type="evidence" value="ECO:0007669"/>
    <property type="project" value="InterPro"/>
</dbReference>
<evidence type="ECO:0000313" key="7">
    <source>
        <dbReference type="EMBL" id="TCL05527.1"/>
    </source>
</evidence>
<comment type="similarity">
    <text evidence="1 4">Belongs to the FGGY kinase family.</text>
</comment>
<accession>A0A4R1NF26</accession>
<dbReference type="InterPro" id="IPR018485">
    <property type="entry name" value="FGGY_C"/>
</dbReference>
<dbReference type="PANTHER" id="PTHR43095">
    <property type="entry name" value="SUGAR KINASE"/>
    <property type="match status" value="1"/>
</dbReference>
<dbReference type="GO" id="GO:0005975">
    <property type="term" value="P:carbohydrate metabolic process"/>
    <property type="evidence" value="ECO:0007669"/>
    <property type="project" value="InterPro"/>
</dbReference>
<dbReference type="SUPFAM" id="SSF53067">
    <property type="entry name" value="Actin-like ATPase domain"/>
    <property type="match status" value="2"/>
</dbReference>
<proteinExistence type="inferred from homology"/>
<organism evidence="7 8">
    <name type="scientific">Sodalis ligni</name>
    <dbReference type="NCBI Taxonomy" id="2697027"/>
    <lineage>
        <taxon>Bacteria</taxon>
        <taxon>Pseudomonadati</taxon>
        <taxon>Pseudomonadota</taxon>
        <taxon>Gammaproteobacteria</taxon>
        <taxon>Enterobacterales</taxon>
        <taxon>Bruguierivoracaceae</taxon>
        <taxon>Sodalis</taxon>
    </lineage>
</organism>
<evidence type="ECO:0000256" key="4">
    <source>
        <dbReference type="RuleBase" id="RU003733"/>
    </source>
</evidence>
<keyword evidence="3 4" id="KW-0418">Kinase</keyword>
<evidence type="ECO:0000259" key="5">
    <source>
        <dbReference type="Pfam" id="PF00370"/>
    </source>
</evidence>
<dbReference type="OrthoDB" id="9805576at2"/>
<keyword evidence="2 4" id="KW-0808">Transferase</keyword>
<dbReference type="Pfam" id="PF00370">
    <property type="entry name" value="FGGY_N"/>
    <property type="match status" value="1"/>
</dbReference>
<name>A0A4R1NF26_9GAMM</name>
<dbReference type="EMBL" id="SJOI01000001">
    <property type="protein sequence ID" value="TCL05527.1"/>
    <property type="molecule type" value="Genomic_DNA"/>
</dbReference>
<protein>
    <submittedName>
        <fullName evidence="7">Gluconokinase</fullName>
    </submittedName>
</protein>
<evidence type="ECO:0000256" key="1">
    <source>
        <dbReference type="ARBA" id="ARBA00009156"/>
    </source>
</evidence>
<gene>
    <name evidence="7" type="ORF">EZJ58_3717</name>
</gene>
<dbReference type="Pfam" id="PF02782">
    <property type="entry name" value="FGGY_C"/>
    <property type="match status" value="1"/>
</dbReference>
<dbReference type="Gene3D" id="3.30.420.40">
    <property type="match status" value="2"/>
</dbReference>
<dbReference type="PIRSF" id="PIRSF000538">
    <property type="entry name" value="GlpK"/>
    <property type="match status" value="1"/>
</dbReference>
<dbReference type="RefSeq" id="WP_132924228.1">
    <property type="nucleotide sequence ID" value="NZ_SJOI01000001.1"/>
</dbReference>
<keyword evidence="8" id="KW-1185">Reference proteome</keyword>
<reference evidence="7 8" key="1">
    <citation type="submission" date="2019-02" db="EMBL/GenBank/DDBJ databases">
        <title>Investigation of anaerobic lignin degradation for improved lignocellulosic biofuels.</title>
        <authorList>
            <person name="Deangelis K."/>
        </authorList>
    </citation>
    <scope>NUCLEOTIDE SEQUENCE [LARGE SCALE GENOMIC DNA]</scope>
    <source>
        <strain evidence="7 8">159R</strain>
    </source>
</reference>
<dbReference type="InterPro" id="IPR018483">
    <property type="entry name" value="Carb_kinase_FGGY_CS"/>
</dbReference>
<evidence type="ECO:0000259" key="6">
    <source>
        <dbReference type="Pfam" id="PF02782"/>
    </source>
</evidence>
<dbReference type="InterPro" id="IPR000577">
    <property type="entry name" value="Carb_kinase_FGGY"/>
</dbReference>
<comment type="caution">
    <text evidence="7">The sequence shown here is derived from an EMBL/GenBank/DDBJ whole genome shotgun (WGS) entry which is preliminary data.</text>
</comment>
<dbReference type="InterPro" id="IPR018484">
    <property type="entry name" value="FGGY_N"/>
</dbReference>
<dbReference type="PROSITE" id="PS00445">
    <property type="entry name" value="FGGY_KINASES_2"/>
    <property type="match status" value="1"/>
</dbReference>
<evidence type="ECO:0000313" key="8">
    <source>
        <dbReference type="Proteomes" id="UP000294555"/>
    </source>
</evidence>
<evidence type="ECO:0000256" key="2">
    <source>
        <dbReference type="ARBA" id="ARBA00022679"/>
    </source>
</evidence>
<dbReference type="GO" id="GO:0016301">
    <property type="term" value="F:kinase activity"/>
    <property type="evidence" value="ECO:0007669"/>
    <property type="project" value="UniProtKB-KW"/>
</dbReference>
<dbReference type="AlphaFoldDB" id="A0A4R1NF26"/>
<dbReference type="Proteomes" id="UP000294555">
    <property type="component" value="Unassembled WGS sequence"/>
</dbReference>
<dbReference type="InterPro" id="IPR050406">
    <property type="entry name" value="FGGY_Carb_Kinase"/>
</dbReference>